<dbReference type="PROSITE" id="PS50222">
    <property type="entry name" value="EF_HAND_2"/>
    <property type="match status" value="1"/>
</dbReference>
<feature type="region of interest" description="Disordered" evidence="1">
    <location>
        <begin position="771"/>
        <end position="1014"/>
    </location>
</feature>
<feature type="region of interest" description="Disordered" evidence="1">
    <location>
        <begin position="587"/>
        <end position="636"/>
    </location>
</feature>
<feature type="compositionally biased region" description="Low complexity" evidence="1">
    <location>
        <begin position="911"/>
        <end position="921"/>
    </location>
</feature>
<gene>
    <name evidence="4" type="ORF">PROFUN_10924</name>
</gene>
<feature type="domain" description="EH" evidence="2">
    <location>
        <begin position="686"/>
        <end position="766"/>
    </location>
</feature>
<dbReference type="EMBL" id="MDYQ01000123">
    <property type="protein sequence ID" value="PRP81484.1"/>
    <property type="molecule type" value="Genomic_DNA"/>
</dbReference>
<organism evidence="4 5">
    <name type="scientific">Planoprotostelium fungivorum</name>
    <dbReference type="NCBI Taxonomy" id="1890364"/>
    <lineage>
        <taxon>Eukaryota</taxon>
        <taxon>Amoebozoa</taxon>
        <taxon>Evosea</taxon>
        <taxon>Variosea</taxon>
        <taxon>Cavosteliida</taxon>
        <taxon>Cavosteliaceae</taxon>
        <taxon>Planoprotostelium</taxon>
    </lineage>
</organism>
<dbReference type="InterPro" id="IPR038765">
    <property type="entry name" value="Papain-like_cys_pep_sf"/>
</dbReference>
<dbReference type="SMART" id="SM00027">
    <property type="entry name" value="EH"/>
    <property type="match status" value="1"/>
</dbReference>
<evidence type="ECO:0000313" key="5">
    <source>
        <dbReference type="Proteomes" id="UP000241769"/>
    </source>
</evidence>
<dbReference type="SUPFAM" id="SSF54001">
    <property type="entry name" value="Cysteine proteinases"/>
    <property type="match status" value="1"/>
</dbReference>
<feature type="compositionally biased region" description="Polar residues" evidence="1">
    <location>
        <begin position="42"/>
        <end position="64"/>
    </location>
</feature>
<keyword evidence="5" id="KW-1185">Reference proteome</keyword>
<dbReference type="SUPFAM" id="SSF55021">
    <property type="entry name" value="ACT-like"/>
    <property type="match status" value="1"/>
</dbReference>
<dbReference type="InterPro" id="IPR027795">
    <property type="entry name" value="CASTOR_ACT_dom"/>
</dbReference>
<dbReference type="PROSITE" id="PS50031">
    <property type="entry name" value="EH"/>
    <property type="match status" value="1"/>
</dbReference>
<feature type="compositionally biased region" description="Polar residues" evidence="1">
    <location>
        <begin position="135"/>
        <end position="157"/>
    </location>
</feature>
<comment type="caution">
    <text evidence="4">The sequence shown here is derived from an EMBL/GenBank/DDBJ whole genome shotgun (WGS) entry which is preliminary data.</text>
</comment>
<feature type="compositionally biased region" description="Polar residues" evidence="1">
    <location>
        <begin position="587"/>
        <end position="598"/>
    </location>
</feature>
<dbReference type="InterPro" id="IPR051719">
    <property type="entry name" value="CASTOR_mTORC1"/>
</dbReference>
<dbReference type="InParanoid" id="A0A2P6NBZ1"/>
<feature type="compositionally biased region" description="Low complexity" evidence="1">
    <location>
        <begin position="75"/>
        <end position="92"/>
    </location>
</feature>
<evidence type="ECO:0000259" key="3">
    <source>
        <dbReference type="PROSITE" id="PS50222"/>
    </source>
</evidence>
<dbReference type="Pfam" id="PF01841">
    <property type="entry name" value="Transglut_core"/>
    <property type="match status" value="1"/>
</dbReference>
<proteinExistence type="predicted"/>
<sequence length="2113" mass="232885">MLGTLKTKRAEMNDPFDPQGNFGGGFYQPQPQQPPPKPKPSANYNVNLSELVSQPSSVVPQQRGQYGGMNQGYAQQGYPPQSSFPQQQNFPPGHFPPQQQSFHAPQQGYPPQGYPSQPSYPPQNAFPTSFHGGNAQPSAGRTLNPMPTNLFPTSFPSNGPAPVSQPPQANFASFPPPQSQNFQPNFPPAQVQPTHQPLQPMPSTANQFAPPVKTQSLGTTSTQKEQAPQPVSRSSSSYKPMPTFNSLAGKPSNSDSDNEGSFRTKGSLPRSAPGSDTEGPSGSRLSFPASAHEDDKDTPVSMSPLPARSSTGFGRVSPPPTAAPVGPRSRPVSTYGVDASASMTSAFGKLEKGQFSDALRDVQDAMDTLGIQNDDSAHQKEYRICANYKLLLQILIDIKQSERDMVKGALLTRILADLPVQSKHKLICTRMAINKNMEARNYGVAARLIQTLLPLKLVDQPQLEAKLQQCSEAGNKNQYPTLSNCPKCLVQADYGDLECKKCQQKLLFCSKTFKPIHRNHYLRCRLCQSIYNNDILGQGQTCPMCERSPLDRAIIETEQAQREPPASYKPLPQMPKIEKDPFEKFLQPQTQPSTTDSVQPPLPSKPTPAVPLTSAPALPTKSAPVLPAKNEPQAMEPSSVYNAAPILPSKPAPAPQSANVSDLNFNPLDSVNSVDFEGMEVLSSSEREIFSEDFRSTETGRTGLMTGGEARKYFLACNVPKANLATIWTLSDRDGDAHLNEEEYIIAMHLITGFLKGYEIPKQLPDFADRPRGNSFYEPSTQDYAPTVSYGATSSPYVSNSDSSYSSSSYAQPMSPQTSRPPALPSKSAPPLPSKGLPPVPMGLPAVPAHPLPPTPSHPLPPTPSHPLPPTPYGAPYTVPMGAPPAVPSKPPPPPPKPTVTQAEGLDGFVSSPLQQSASSLLDDDYDFSPSNSQSSPPPVPAKTTNSSHGVSFAEPSSGTLIDTDAPEEKEKEKKKKKRLSLFTRKEKDAAPTTPEKPVAPLTSISAPPPIVSTTRQDLIPTINVSMDEPPSLFTPPMLPNVIPSEILPPAALVTPPSLSNEVLTAPLPVETMSAPPPPPVEEEEISEEYLPPPPPVVDDLPAPVLNSPRDSSRTGTMSDMSMPMSPQQRREEEVRPWNKVNYSQNGQPYPPADHLNSATAEVLLAVNFIYRMLVSREFEEAANLLGSALREVVPADKLRDLSRYYASLSGMWYCTVTVIEQAGNIHIVYFPLYFDNERHQAKLWLSYNQIVGLEFSQLNEFLWQEAGERQKFVVSAPKRVVAHDGTIREIYSGREEDEATLDGSVPLGFTVMRDKKYRCFTKESFEYKEKKPTLKVTTGDGKTYSIFSEVNTSESTRTAHPEGYVRQYWLQKQDGIPLVSLLDRTGDLLSEELFVEYSTGQLEPLSVYRKKKDEKQALSKKNIPNMEHFYAAIMIPTELAFQTISPSSLVYKPNGFILPHRNAAVISLPLGEKRGTVEAEWHASIRSVCLKPLYIGETFANTENVGITPVERKNSMKSTGELNFKEKFFQDWLARHSLLIGVFGNKETDIQFAHRVYNTMAREFSFVSPAEGRVTEIVRAMKGDSTAMSKVFAAVLRNSSIPCRVMYGRKSQPKIPGETLKWHSGSNPDTEDDKFHTQAQFFSPTVGWIPVNVSKGMQGNNPGWHEKDAETFFGGFGADEPGFMTWCVDRQLVDLPVYGPKGDLHPQAFNLLFSHKKLASEWSVTKTEAIEVEVRLCSCNRGRPTVLAMGHSKPVGRVTSASRIEIEDFNAQSQRSIQMSSLVVTTQRCWFNQSASRKAMYFSATVTGLTHRLRLVNLRKDQIPSALHTLIQVFFFDREENTFLSYTETNDEITLILPDSATRKFPPGLVSFSDACWRAIQFTEGSTPTGCRRGFVNDIATPLGRAGIPIYFLTTFNSDLVLVEEANYENAKLCLKANLPILWADEDPSAASKLVHYSMAPHSHCNMLPSHFRTLQAFPDMLIHFTCMKGEQLRGASLDLLQLLFYGGEGRGRFVSFTVSDDEVSLLLDATSLSYVAEKNLEIVLEEEWVPIKRCQKAGFTETGVVSALASPLGSMSMYYMSSFQTGWFMVKRQEYEKAVEMLKIAGFHITS</sequence>
<feature type="compositionally biased region" description="Pro residues" evidence="1">
    <location>
        <begin position="600"/>
        <end position="609"/>
    </location>
</feature>
<feature type="compositionally biased region" description="Pro residues" evidence="1">
    <location>
        <begin position="882"/>
        <end position="898"/>
    </location>
</feature>
<feature type="region of interest" description="Disordered" evidence="1">
    <location>
        <begin position="1"/>
        <end position="332"/>
    </location>
</feature>
<feature type="compositionally biased region" description="Low complexity" evidence="1">
    <location>
        <begin position="794"/>
        <end position="816"/>
    </location>
</feature>
<dbReference type="Gene3D" id="3.10.620.30">
    <property type="match status" value="1"/>
</dbReference>
<dbReference type="Pfam" id="PF12763">
    <property type="entry name" value="EH"/>
    <property type="match status" value="1"/>
</dbReference>
<feature type="domain" description="EF-hand" evidence="3">
    <location>
        <begin position="719"/>
        <end position="754"/>
    </location>
</feature>
<reference evidence="4 5" key="1">
    <citation type="journal article" date="2018" name="Genome Biol. Evol.">
        <title>Multiple Roots of Fruiting Body Formation in Amoebozoa.</title>
        <authorList>
            <person name="Hillmann F."/>
            <person name="Forbes G."/>
            <person name="Novohradska S."/>
            <person name="Ferling I."/>
            <person name="Riege K."/>
            <person name="Groth M."/>
            <person name="Westermann M."/>
            <person name="Marz M."/>
            <person name="Spaller T."/>
            <person name="Winckler T."/>
            <person name="Schaap P."/>
            <person name="Glockner G."/>
        </authorList>
    </citation>
    <scope>NUCLEOTIDE SEQUENCE [LARGE SCALE GENOMIC DNA]</scope>
    <source>
        <strain evidence="4 5">Jena</strain>
    </source>
</reference>
<feature type="compositionally biased region" description="Polar residues" evidence="1">
    <location>
        <begin position="191"/>
        <end position="261"/>
    </location>
</feature>
<evidence type="ECO:0000313" key="4">
    <source>
        <dbReference type="EMBL" id="PRP81484.1"/>
    </source>
</evidence>
<dbReference type="GO" id="GO:0005509">
    <property type="term" value="F:calcium ion binding"/>
    <property type="evidence" value="ECO:0007669"/>
    <property type="project" value="InterPro"/>
</dbReference>
<evidence type="ECO:0000256" key="1">
    <source>
        <dbReference type="SAM" id="MobiDB-lite"/>
    </source>
</evidence>
<dbReference type="InterPro" id="IPR002931">
    <property type="entry name" value="Transglutaminase-like"/>
</dbReference>
<dbReference type="Gene3D" id="1.10.238.10">
    <property type="entry name" value="EF-hand"/>
    <property type="match status" value="1"/>
</dbReference>
<feature type="compositionally biased region" description="Low complexity" evidence="1">
    <location>
        <begin position="105"/>
        <end position="117"/>
    </location>
</feature>
<dbReference type="PANTHER" id="PTHR31131:SF6">
    <property type="entry name" value="CASTOR ACT DOMAIN-CONTAINING PROTEIN"/>
    <property type="match status" value="1"/>
</dbReference>
<feature type="compositionally biased region" description="Low complexity" evidence="1">
    <location>
        <begin position="1118"/>
        <end position="1127"/>
    </location>
</feature>
<evidence type="ECO:0000259" key="2">
    <source>
        <dbReference type="PROSITE" id="PS50031"/>
    </source>
</evidence>
<dbReference type="PANTHER" id="PTHR31131">
    <property type="entry name" value="CHROMOSOME 1, WHOLE GENOME SHOTGUN SEQUENCE"/>
    <property type="match status" value="1"/>
</dbReference>
<feature type="compositionally biased region" description="Pro residues" evidence="1">
    <location>
        <begin position="822"/>
        <end position="873"/>
    </location>
</feature>
<dbReference type="OrthoDB" id="58529at2759"/>
<dbReference type="STRING" id="1890364.A0A2P6NBZ1"/>
<dbReference type="SUPFAM" id="SSF47473">
    <property type="entry name" value="EF-hand"/>
    <property type="match status" value="1"/>
</dbReference>
<accession>A0A2P6NBZ1</accession>
<feature type="compositionally biased region" description="Polar residues" evidence="1">
    <location>
        <begin position="943"/>
        <end position="961"/>
    </location>
</feature>
<dbReference type="InterPro" id="IPR002048">
    <property type="entry name" value="EF_hand_dom"/>
</dbReference>
<dbReference type="Gene3D" id="3.30.2130.10">
    <property type="entry name" value="VC0802-like"/>
    <property type="match status" value="2"/>
</dbReference>
<dbReference type="Proteomes" id="UP000241769">
    <property type="component" value="Unassembled WGS sequence"/>
</dbReference>
<dbReference type="InterPro" id="IPR011992">
    <property type="entry name" value="EF-hand-dom_pair"/>
</dbReference>
<dbReference type="InterPro" id="IPR045865">
    <property type="entry name" value="ACT-like_dom_sf"/>
</dbReference>
<dbReference type="InterPro" id="IPR000261">
    <property type="entry name" value="EH_dom"/>
</dbReference>
<feature type="region of interest" description="Disordered" evidence="1">
    <location>
        <begin position="1069"/>
        <end position="1135"/>
    </location>
</feature>
<protein>
    <submittedName>
        <fullName evidence="4">Uncharacterized protein</fullName>
    </submittedName>
</protein>
<dbReference type="CDD" id="cd00052">
    <property type="entry name" value="EH"/>
    <property type="match status" value="1"/>
</dbReference>
<dbReference type="Pfam" id="PF13840">
    <property type="entry name" value="ACT_7"/>
    <property type="match status" value="2"/>
</dbReference>
<name>A0A2P6NBZ1_9EUKA</name>